<reference evidence="1" key="2">
    <citation type="submission" date="2021-12" db="EMBL/GenBank/DDBJ databases">
        <title>Resequencing data analysis of finger millet.</title>
        <authorList>
            <person name="Hatakeyama M."/>
            <person name="Aluri S."/>
            <person name="Balachadran M.T."/>
            <person name="Sivarajan S.R."/>
            <person name="Poveda L."/>
            <person name="Shimizu-Inatsugi R."/>
            <person name="Schlapbach R."/>
            <person name="Sreeman S.M."/>
            <person name="Shimizu K.K."/>
        </authorList>
    </citation>
    <scope>NUCLEOTIDE SEQUENCE</scope>
</reference>
<sequence length="155" mass="17331">MTTALAAGNYGLTKRGLLAAPRQTRGRLVQVQPYRVLVSLPHQPRQRHALLNAYPWYPRVSHDTYFSALPCPKRRPRSAAVRPQPGRALCGLKYVKMSTAHLGKPEDSLSLTHYRSCDLAPPRLHRRNVSWKRISALAELGLADDVADLFAVASR</sequence>
<dbReference type="AlphaFoldDB" id="A0AAV5FSR7"/>
<name>A0AAV5FSR7_ELECO</name>
<dbReference type="EMBL" id="BQKI01000095">
    <property type="protein sequence ID" value="GJN37775.1"/>
    <property type="molecule type" value="Genomic_DNA"/>
</dbReference>
<comment type="caution">
    <text evidence="1">The sequence shown here is derived from an EMBL/GenBank/DDBJ whole genome shotgun (WGS) entry which is preliminary data.</text>
</comment>
<evidence type="ECO:0000313" key="2">
    <source>
        <dbReference type="Proteomes" id="UP001054889"/>
    </source>
</evidence>
<dbReference type="Proteomes" id="UP001054889">
    <property type="component" value="Unassembled WGS sequence"/>
</dbReference>
<protein>
    <submittedName>
        <fullName evidence="1">Uncharacterized protein</fullName>
    </submittedName>
</protein>
<gene>
    <name evidence="1" type="primary">gb26763</name>
    <name evidence="1" type="ORF">PR202_gb26763</name>
</gene>
<evidence type="ECO:0000313" key="1">
    <source>
        <dbReference type="EMBL" id="GJN37775.1"/>
    </source>
</evidence>
<keyword evidence="2" id="KW-1185">Reference proteome</keyword>
<proteinExistence type="predicted"/>
<organism evidence="1 2">
    <name type="scientific">Eleusine coracana subsp. coracana</name>
    <dbReference type="NCBI Taxonomy" id="191504"/>
    <lineage>
        <taxon>Eukaryota</taxon>
        <taxon>Viridiplantae</taxon>
        <taxon>Streptophyta</taxon>
        <taxon>Embryophyta</taxon>
        <taxon>Tracheophyta</taxon>
        <taxon>Spermatophyta</taxon>
        <taxon>Magnoliopsida</taxon>
        <taxon>Liliopsida</taxon>
        <taxon>Poales</taxon>
        <taxon>Poaceae</taxon>
        <taxon>PACMAD clade</taxon>
        <taxon>Chloridoideae</taxon>
        <taxon>Cynodonteae</taxon>
        <taxon>Eleusininae</taxon>
        <taxon>Eleusine</taxon>
    </lineage>
</organism>
<reference evidence="1" key="1">
    <citation type="journal article" date="2018" name="DNA Res.">
        <title>Multiple hybrid de novo genome assembly of finger millet, an orphan allotetraploid crop.</title>
        <authorList>
            <person name="Hatakeyama M."/>
            <person name="Aluri S."/>
            <person name="Balachadran M.T."/>
            <person name="Sivarajan S.R."/>
            <person name="Patrignani A."/>
            <person name="Gruter S."/>
            <person name="Poveda L."/>
            <person name="Shimizu-Inatsugi R."/>
            <person name="Baeten J."/>
            <person name="Francoijs K.J."/>
            <person name="Nataraja K.N."/>
            <person name="Reddy Y.A.N."/>
            <person name="Phadnis S."/>
            <person name="Ravikumar R.L."/>
            <person name="Schlapbach R."/>
            <person name="Sreeman S.M."/>
            <person name="Shimizu K.K."/>
        </authorList>
    </citation>
    <scope>NUCLEOTIDE SEQUENCE</scope>
</reference>
<accession>A0AAV5FSR7</accession>